<sequence>MPLATEEWLPQVHPHLLEGPANRVDLHQGLPPFVLLSRPVDNFEFILCQPLQPVVYRHWVPESSQSASTRCGLRGL</sequence>
<proteinExistence type="predicted"/>
<reference evidence="1 2" key="1">
    <citation type="submission" date="2015-01" db="EMBL/GenBank/DDBJ databases">
        <title>Evolution of Trichinella species and genotypes.</title>
        <authorList>
            <person name="Korhonen P.K."/>
            <person name="Edoardo P."/>
            <person name="Giuseppe L.R."/>
            <person name="Gasser R.B."/>
        </authorList>
    </citation>
    <scope>NUCLEOTIDE SEQUENCE [LARGE SCALE GENOMIC DNA]</scope>
    <source>
        <strain evidence="1">ISS417</strain>
    </source>
</reference>
<dbReference type="EMBL" id="JYDJ01000316">
    <property type="protein sequence ID" value="KRX37288.1"/>
    <property type="molecule type" value="Genomic_DNA"/>
</dbReference>
<dbReference type="Proteomes" id="UP000055048">
    <property type="component" value="Unassembled WGS sequence"/>
</dbReference>
<keyword evidence="2" id="KW-1185">Reference proteome</keyword>
<evidence type="ECO:0000313" key="1">
    <source>
        <dbReference type="EMBL" id="KRX37288.1"/>
    </source>
</evidence>
<comment type="caution">
    <text evidence="1">The sequence shown here is derived from an EMBL/GenBank/DDBJ whole genome shotgun (WGS) entry which is preliminary data.</text>
</comment>
<evidence type="ECO:0000313" key="2">
    <source>
        <dbReference type="Proteomes" id="UP000055048"/>
    </source>
</evidence>
<accession>A0A0V0TE36</accession>
<gene>
    <name evidence="1" type="ORF">T05_13743</name>
</gene>
<protein>
    <submittedName>
        <fullName evidence="1">Uncharacterized protein</fullName>
    </submittedName>
</protein>
<name>A0A0V0TE36_9BILA</name>
<dbReference type="AlphaFoldDB" id="A0A0V0TE36"/>
<organism evidence="1 2">
    <name type="scientific">Trichinella murrelli</name>
    <dbReference type="NCBI Taxonomy" id="144512"/>
    <lineage>
        <taxon>Eukaryota</taxon>
        <taxon>Metazoa</taxon>
        <taxon>Ecdysozoa</taxon>
        <taxon>Nematoda</taxon>
        <taxon>Enoplea</taxon>
        <taxon>Dorylaimia</taxon>
        <taxon>Trichinellida</taxon>
        <taxon>Trichinellidae</taxon>
        <taxon>Trichinella</taxon>
    </lineage>
</organism>